<dbReference type="KEGG" id="masz:C9I28_23925"/>
<dbReference type="EMBL" id="CP028324">
    <property type="protein sequence ID" value="AVR98346.1"/>
    <property type="molecule type" value="Genomic_DNA"/>
</dbReference>
<evidence type="ECO:0000313" key="3">
    <source>
        <dbReference type="EMBL" id="AVR98346.1"/>
    </source>
</evidence>
<organism evidence="3 4">
    <name type="scientific">Pseudoduganella armeniaca</name>
    <dbReference type="NCBI Taxonomy" id="2072590"/>
    <lineage>
        <taxon>Bacteria</taxon>
        <taxon>Pseudomonadati</taxon>
        <taxon>Pseudomonadota</taxon>
        <taxon>Betaproteobacteria</taxon>
        <taxon>Burkholderiales</taxon>
        <taxon>Oxalobacteraceae</taxon>
        <taxon>Telluria group</taxon>
        <taxon>Pseudoduganella</taxon>
    </lineage>
</organism>
<feature type="signal peptide" evidence="2">
    <location>
        <begin position="1"/>
        <end position="18"/>
    </location>
</feature>
<proteinExistence type="predicted"/>
<evidence type="ECO:0000313" key="4">
    <source>
        <dbReference type="Proteomes" id="UP000240505"/>
    </source>
</evidence>
<evidence type="ECO:0000256" key="2">
    <source>
        <dbReference type="SAM" id="SignalP"/>
    </source>
</evidence>
<gene>
    <name evidence="3" type="ORF">C9I28_23925</name>
</gene>
<evidence type="ECO:0000256" key="1">
    <source>
        <dbReference type="SAM" id="MobiDB-lite"/>
    </source>
</evidence>
<accession>A0A2R4CFG9</accession>
<feature type="region of interest" description="Disordered" evidence="1">
    <location>
        <begin position="28"/>
        <end position="53"/>
    </location>
</feature>
<evidence type="ECO:0008006" key="5">
    <source>
        <dbReference type="Google" id="ProtNLM"/>
    </source>
</evidence>
<feature type="chain" id="PRO_5015354033" description="Lipoprotein" evidence="2">
    <location>
        <begin position="19"/>
        <end position="277"/>
    </location>
</feature>
<keyword evidence="2" id="KW-0732">Signal</keyword>
<dbReference type="PROSITE" id="PS51257">
    <property type="entry name" value="PROKAR_LIPOPROTEIN"/>
    <property type="match status" value="1"/>
</dbReference>
<keyword evidence="4" id="KW-1185">Reference proteome</keyword>
<dbReference type="Proteomes" id="UP000240505">
    <property type="component" value="Chromosome"/>
</dbReference>
<protein>
    <recommendedName>
        <fullName evidence="5">Lipoprotein</fullName>
    </recommendedName>
</protein>
<reference evidence="3 4" key="1">
    <citation type="submission" date="2018-03" db="EMBL/GenBank/DDBJ databases">
        <title>Massilia armeniaca sp. nov., isolated from desert soil.</title>
        <authorList>
            <person name="Huang H."/>
            <person name="Ren M."/>
        </authorList>
    </citation>
    <scope>NUCLEOTIDE SEQUENCE [LARGE SCALE GENOMIC DNA]</scope>
    <source>
        <strain evidence="3 4">ZMN-3</strain>
    </source>
</reference>
<sequence length="277" mass="29263">MIRRAALLSALTLSLLLAACSSKHEEAAEDSIPAESAEAQAAEAPAEEPQSAPKADYWQFVGPLVAGTYEGECMRVPDAHKMNTTIKVGADGKVSSSGLDIDFHATKAIMMMRLHDGKGQYSTTATIAVDDGQGGMLSLQSGKESGASLSKGDTGIACTTVAANRNLNARPLYQSLTKLVAGSKQTIGCLDTNNLLVRRKLDFTFDNGVVTIGDAAFDLKEAVGEGFTINDDGKTVGLMAEMPNKRTLNVMFDGAGKLTQLLAHNDQESTHHCIVES</sequence>
<dbReference type="RefSeq" id="WP_107143682.1">
    <property type="nucleotide sequence ID" value="NZ_CP028324.1"/>
</dbReference>
<name>A0A2R4CFG9_9BURK</name>
<feature type="compositionally biased region" description="Low complexity" evidence="1">
    <location>
        <begin position="33"/>
        <end position="53"/>
    </location>
</feature>
<dbReference type="OrthoDB" id="8756569at2"/>
<dbReference type="AlphaFoldDB" id="A0A2R4CFG9"/>